<dbReference type="Pfam" id="PF00293">
    <property type="entry name" value="NUDIX"/>
    <property type="match status" value="1"/>
</dbReference>
<dbReference type="SUPFAM" id="SSF100950">
    <property type="entry name" value="NagB/RpiA/CoA transferase-like"/>
    <property type="match status" value="1"/>
</dbReference>
<accession>A0A420YMJ0</accession>
<comment type="caution">
    <text evidence="4">The sequence shown here is derived from an EMBL/GenBank/DDBJ whole genome shotgun (WGS) entry which is preliminary data.</text>
</comment>
<evidence type="ECO:0000313" key="4">
    <source>
        <dbReference type="EMBL" id="RKU49072.1"/>
    </source>
</evidence>
<comment type="similarity">
    <text evidence="1 2">Belongs to the eIF-2B alpha/beta/delta subunits family.</text>
</comment>
<evidence type="ECO:0000256" key="2">
    <source>
        <dbReference type="RuleBase" id="RU003814"/>
    </source>
</evidence>
<organism evidence="4 5">
    <name type="scientific">Coniochaeta pulveracea</name>
    <dbReference type="NCBI Taxonomy" id="177199"/>
    <lineage>
        <taxon>Eukaryota</taxon>
        <taxon>Fungi</taxon>
        <taxon>Dikarya</taxon>
        <taxon>Ascomycota</taxon>
        <taxon>Pezizomycotina</taxon>
        <taxon>Sordariomycetes</taxon>
        <taxon>Sordariomycetidae</taxon>
        <taxon>Coniochaetales</taxon>
        <taxon>Coniochaetaceae</taxon>
        <taxon>Coniochaeta</taxon>
    </lineage>
</organism>
<evidence type="ECO:0000259" key="3">
    <source>
        <dbReference type="PROSITE" id="PS51462"/>
    </source>
</evidence>
<dbReference type="Proteomes" id="UP000275385">
    <property type="component" value="Unassembled WGS sequence"/>
</dbReference>
<dbReference type="InterPro" id="IPR037171">
    <property type="entry name" value="NagB/RpiA_transferase-like"/>
</dbReference>
<dbReference type="InterPro" id="IPR000649">
    <property type="entry name" value="IF-2B-related"/>
</dbReference>
<dbReference type="PROSITE" id="PS51462">
    <property type="entry name" value="NUDIX"/>
    <property type="match status" value="1"/>
</dbReference>
<feature type="domain" description="Nudix hydrolase" evidence="3">
    <location>
        <begin position="12"/>
        <end position="162"/>
    </location>
</feature>
<dbReference type="EMBL" id="QVQW01000002">
    <property type="protein sequence ID" value="RKU49072.1"/>
    <property type="molecule type" value="Genomic_DNA"/>
</dbReference>
<dbReference type="SUPFAM" id="SSF55811">
    <property type="entry name" value="Nudix"/>
    <property type="match status" value="1"/>
</dbReference>
<evidence type="ECO:0000256" key="1">
    <source>
        <dbReference type="ARBA" id="ARBA00007251"/>
    </source>
</evidence>
<dbReference type="InterPro" id="IPR042529">
    <property type="entry name" value="IF_2B-like_C"/>
</dbReference>
<dbReference type="GO" id="GO:0046523">
    <property type="term" value="F:S-methyl-5-thioribose-1-phosphate isomerase activity"/>
    <property type="evidence" value="ECO:0007669"/>
    <property type="project" value="TreeGrafter"/>
</dbReference>
<proteinExistence type="inferred from homology"/>
<evidence type="ECO:0000313" key="5">
    <source>
        <dbReference type="Proteomes" id="UP000275385"/>
    </source>
</evidence>
<dbReference type="Pfam" id="PF01008">
    <property type="entry name" value="IF-2B"/>
    <property type="match status" value="1"/>
</dbReference>
<dbReference type="PANTHER" id="PTHR43475:SF3">
    <property type="entry name" value="TRANSLATION INITIATION FACTOR EIF-2B SUBUNIT FAMILY PROTEIN (AFU_ORTHOLOGUE AFUA_2G14290)"/>
    <property type="match status" value="1"/>
</dbReference>
<gene>
    <name evidence="4" type="ORF">DL546_003842</name>
</gene>
<dbReference type="GO" id="GO:0019509">
    <property type="term" value="P:L-methionine salvage from methylthioadenosine"/>
    <property type="evidence" value="ECO:0007669"/>
    <property type="project" value="TreeGrafter"/>
</dbReference>
<dbReference type="Gene3D" id="3.90.79.10">
    <property type="entry name" value="Nucleoside Triphosphate Pyrophosphohydrolase"/>
    <property type="match status" value="1"/>
</dbReference>
<keyword evidence="5" id="KW-1185">Reference proteome</keyword>
<dbReference type="OrthoDB" id="206213at2759"/>
<dbReference type="PANTHER" id="PTHR43475">
    <property type="entry name" value="METHYLTHIORIBOSE-1-PHOSPHATE ISOMERASE"/>
    <property type="match status" value="1"/>
</dbReference>
<dbReference type="AlphaFoldDB" id="A0A420YMJ0"/>
<sequence>MMASSQDKKPLSHHTVVSNFIIKYENDKPLVALFRRSDKVNTYQHHLAPIAGGVEKTDPSPLAAAWREIQEETTLTSTSLELLRQGKNYSFSDESIGRAWTIYPFAYRLKTPEEGGKGEQGIQIDWEHEGWGWYDPLQVEDTEEFGGVPRLAESLRRVWFEKDLGEEAGRVLSSGLAKLKNDQESGARQLAGVALEILHDVISNLDSGIPREQWWAKVRFATWHIWKNGRESMGAAIMNVLLATLGDMEASVKDQSTSVPRDSALAAIKKRLSSRSEQSVKVSVALASYLESNYASTISHSIRHLVLKSGFSLDLRVLESRPLYEGVSLAGSFVEDIKQAAGKAGSRVPELKISLFSDAAAALAADGIDIVLIGADRIASSGAVSNKTGSLPTILSARHVATATGKPIKVIVLGESEKVAPPGKPEEHVVEDNDPKQITRAWSADYNSTRVRHGGEILADRVNAGDRGEDGVQVSVHNVFFEWCPSDLIDVYITESGQWTAEDIAKHSERLGKEQERFFNDI</sequence>
<dbReference type="Gene3D" id="3.40.50.10470">
    <property type="entry name" value="Translation initiation factor eif-2b, domain 2"/>
    <property type="match status" value="1"/>
</dbReference>
<dbReference type="STRING" id="177199.A0A420YMJ0"/>
<dbReference type="CDD" id="cd18872">
    <property type="entry name" value="NUDIX_eIF-2B"/>
    <property type="match status" value="1"/>
</dbReference>
<reference evidence="4 5" key="1">
    <citation type="submission" date="2018-08" db="EMBL/GenBank/DDBJ databases">
        <title>Draft genome of the lignicolous fungus Coniochaeta pulveracea.</title>
        <authorList>
            <person name="Borstlap C.J."/>
            <person name="De Witt R.N."/>
            <person name="Botha A."/>
            <person name="Volschenk H."/>
        </authorList>
    </citation>
    <scope>NUCLEOTIDE SEQUENCE [LARGE SCALE GENOMIC DNA]</scope>
    <source>
        <strain evidence="4 5">CAB683</strain>
    </source>
</reference>
<dbReference type="InterPro" id="IPR000086">
    <property type="entry name" value="NUDIX_hydrolase_dom"/>
</dbReference>
<name>A0A420YMJ0_9PEZI</name>
<protein>
    <recommendedName>
        <fullName evidence="3">Nudix hydrolase domain-containing protein</fullName>
    </recommendedName>
</protein>
<dbReference type="InterPro" id="IPR015797">
    <property type="entry name" value="NUDIX_hydrolase-like_dom_sf"/>
</dbReference>